<reference evidence="2 3" key="2">
    <citation type="submission" date="2020-03" db="EMBL/GenBank/DDBJ databases">
        <authorList>
            <person name="Ichikawa N."/>
            <person name="Kimura A."/>
            <person name="Kitahashi Y."/>
            <person name="Uohara A."/>
        </authorList>
    </citation>
    <scope>NUCLEOTIDE SEQUENCE [LARGE SCALE GENOMIC DNA]</scope>
    <source>
        <strain evidence="2 3">NBRC 108638</strain>
    </source>
</reference>
<dbReference type="PANTHER" id="PTHR46211:SF14">
    <property type="entry name" value="GLYCEROPHOSPHODIESTER PHOSPHODIESTERASE"/>
    <property type="match status" value="1"/>
</dbReference>
<evidence type="ECO:0000313" key="2">
    <source>
        <dbReference type="EMBL" id="GFJ92563.1"/>
    </source>
</evidence>
<protein>
    <recommendedName>
        <fullName evidence="1">GP-PDE domain-containing protein</fullName>
    </recommendedName>
</protein>
<comment type="caution">
    <text evidence="2">The sequence shown here is derived from an EMBL/GenBank/DDBJ whole genome shotgun (WGS) entry which is preliminary data.</text>
</comment>
<reference evidence="2 3" key="1">
    <citation type="submission" date="2020-03" db="EMBL/GenBank/DDBJ databases">
        <title>Whole genome shotgun sequence of Phytohabitans rumicis NBRC 108638.</title>
        <authorList>
            <person name="Komaki H."/>
            <person name="Tamura T."/>
        </authorList>
    </citation>
    <scope>NUCLEOTIDE SEQUENCE [LARGE SCALE GENOMIC DNA]</scope>
    <source>
        <strain evidence="2 3">NBRC 108638</strain>
    </source>
</reference>
<dbReference type="GO" id="GO:0006629">
    <property type="term" value="P:lipid metabolic process"/>
    <property type="evidence" value="ECO:0007669"/>
    <property type="project" value="InterPro"/>
</dbReference>
<evidence type="ECO:0000313" key="3">
    <source>
        <dbReference type="Proteomes" id="UP000482960"/>
    </source>
</evidence>
<accession>A0A6V8L5N8</accession>
<dbReference type="SUPFAM" id="SSF51695">
    <property type="entry name" value="PLC-like phosphodiesterases"/>
    <property type="match status" value="1"/>
</dbReference>
<dbReference type="InterPro" id="IPR017946">
    <property type="entry name" value="PLC-like_Pdiesterase_TIM-brl"/>
</dbReference>
<dbReference type="PANTHER" id="PTHR46211">
    <property type="entry name" value="GLYCEROPHOSPHORYL DIESTER PHOSPHODIESTERASE"/>
    <property type="match status" value="1"/>
</dbReference>
<organism evidence="2 3">
    <name type="scientific">Phytohabitans rumicis</name>
    <dbReference type="NCBI Taxonomy" id="1076125"/>
    <lineage>
        <taxon>Bacteria</taxon>
        <taxon>Bacillati</taxon>
        <taxon>Actinomycetota</taxon>
        <taxon>Actinomycetes</taxon>
        <taxon>Micromonosporales</taxon>
        <taxon>Micromonosporaceae</taxon>
    </lineage>
</organism>
<dbReference type="RefSeq" id="WP_173079404.1">
    <property type="nucleotide sequence ID" value="NZ_BAABJB010000011.1"/>
</dbReference>
<dbReference type="Proteomes" id="UP000482960">
    <property type="component" value="Unassembled WGS sequence"/>
</dbReference>
<sequence length="236" mass="25401">MTSGRWSDRRLPPLGPTAVRGADEVLQIAHRGGNGGADDYRPEHLARIAAWGCHLVEVDVRVGAEGALVVHHDPQPPPAAPPAALVIRAARHAGLGVYLDIKDLTPATADDLAALLAAEDMSTRAILASADPTLLRLCATSAPRVPRSVLFRSVSQDPVALAREADAAFVHPCWEDQPRPDKLIDDPWLAAVRTHSLGVITWHEERPQVLAHLLRLRVDGICTDDPALLARLARTP</sequence>
<dbReference type="InterPro" id="IPR030395">
    <property type="entry name" value="GP_PDE_dom"/>
</dbReference>
<dbReference type="CDD" id="cd08556">
    <property type="entry name" value="GDPD"/>
    <property type="match status" value="1"/>
</dbReference>
<dbReference type="Pfam" id="PF03009">
    <property type="entry name" value="GDPD"/>
    <property type="match status" value="1"/>
</dbReference>
<keyword evidence="3" id="KW-1185">Reference proteome</keyword>
<proteinExistence type="predicted"/>
<gene>
    <name evidence="2" type="ORF">Prum_062050</name>
</gene>
<dbReference type="Gene3D" id="3.20.20.190">
    <property type="entry name" value="Phosphatidylinositol (PI) phosphodiesterase"/>
    <property type="match status" value="2"/>
</dbReference>
<dbReference type="AlphaFoldDB" id="A0A6V8L5N8"/>
<dbReference type="GO" id="GO:0008081">
    <property type="term" value="F:phosphoric diester hydrolase activity"/>
    <property type="evidence" value="ECO:0007669"/>
    <property type="project" value="InterPro"/>
</dbReference>
<dbReference type="EMBL" id="BLPG01000001">
    <property type="protein sequence ID" value="GFJ92563.1"/>
    <property type="molecule type" value="Genomic_DNA"/>
</dbReference>
<feature type="domain" description="GP-PDE" evidence="1">
    <location>
        <begin position="122"/>
        <end position="227"/>
    </location>
</feature>
<evidence type="ECO:0000259" key="1">
    <source>
        <dbReference type="Pfam" id="PF03009"/>
    </source>
</evidence>
<name>A0A6V8L5N8_9ACTN</name>